<proteinExistence type="predicted"/>
<protein>
    <submittedName>
        <fullName evidence="2">Uncharacterized protein</fullName>
    </submittedName>
</protein>
<dbReference type="RefSeq" id="XP_008074743.1">
    <property type="nucleotide sequence ID" value="XM_008076552.1"/>
</dbReference>
<accession>L2GUI4</accession>
<dbReference type="VEuPathDB" id="MicrosporidiaDB:VCUG_01724"/>
<keyword evidence="1" id="KW-0812">Transmembrane</keyword>
<dbReference type="HOGENOM" id="CLU_2198983_0_0_1"/>
<evidence type="ECO:0000256" key="1">
    <source>
        <dbReference type="SAM" id="Phobius"/>
    </source>
</evidence>
<dbReference type="Proteomes" id="UP000011081">
    <property type="component" value="Unassembled WGS sequence"/>
</dbReference>
<sequence>MHLNVYGACNVHTTSRSDCHKGRLAHYLCGKIGFSANVPCYAQIKLKICVVRTSFVFYLLFATFLALIGICYYPHCALISSMNSFDARNLCSDLPSVSLIKKCVGAPL</sequence>
<dbReference type="InParanoid" id="L2GUI4"/>
<dbReference type="GeneID" id="19879597"/>
<name>L2GUI4_VAVCU</name>
<dbReference type="EMBL" id="GL877433">
    <property type="protein sequence ID" value="ELA46765.1"/>
    <property type="molecule type" value="Genomic_DNA"/>
</dbReference>
<keyword evidence="1" id="KW-0472">Membrane</keyword>
<dbReference type="AlphaFoldDB" id="L2GUI4"/>
<evidence type="ECO:0000313" key="2">
    <source>
        <dbReference type="EMBL" id="ELA46765.1"/>
    </source>
</evidence>
<gene>
    <name evidence="2" type="ORF">VCUG_01724</name>
</gene>
<keyword evidence="3" id="KW-1185">Reference proteome</keyword>
<feature type="transmembrane region" description="Helical" evidence="1">
    <location>
        <begin position="55"/>
        <end position="75"/>
    </location>
</feature>
<organism evidence="2 3">
    <name type="scientific">Vavraia culicis (isolate floridensis)</name>
    <name type="common">Microsporidian parasite</name>
    <dbReference type="NCBI Taxonomy" id="948595"/>
    <lineage>
        <taxon>Eukaryota</taxon>
        <taxon>Fungi</taxon>
        <taxon>Fungi incertae sedis</taxon>
        <taxon>Microsporidia</taxon>
        <taxon>Pleistophoridae</taxon>
        <taxon>Vavraia</taxon>
    </lineage>
</organism>
<evidence type="ECO:0000313" key="3">
    <source>
        <dbReference type="Proteomes" id="UP000011081"/>
    </source>
</evidence>
<keyword evidence="1" id="KW-1133">Transmembrane helix</keyword>
<reference evidence="3" key="1">
    <citation type="submission" date="2011-03" db="EMBL/GenBank/DDBJ databases">
        <title>The genome sequence of Vavraia culicis strain floridensis.</title>
        <authorList>
            <consortium name="The Broad Institute Genome Sequencing Platform"/>
            <person name="Cuomo C."/>
            <person name="Becnel J."/>
            <person name="Sanscrainte N."/>
            <person name="Young S.K."/>
            <person name="Zeng Q."/>
            <person name="Gargeya S."/>
            <person name="Fitzgerald M."/>
            <person name="Haas B."/>
            <person name="Abouelleil A."/>
            <person name="Alvarado L."/>
            <person name="Arachchi H.M."/>
            <person name="Berlin A."/>
            <person name="Chapman S.B."/>
            <person name="Gearin G."/>
            <person name="Goldberg J."/>
            <person name="Griggs A."/>
            <person name="Gujja S."/>
            <person name="Hansen M."/>
            <person name="Heiman D."/>
            <person name="Howarth C."/>
            <person name="Larimer J."/>
            <person name="Lui A."/>
            <person name="MacDonald P.J.P."/>
            <person name="McCowen C."/>
            <person name="Montmayeur A."/>
            <person name="Murphy C."/>
            <person name="Neiman D."/>
            <person name="Pearson M."/>
            <person name="Priest M."/>
            <person name="Roberts A."/>
            <person name="Saif S."/>
            <person name="Shea T."/>
            <person name="Sisk P."/>
            <person name="Stolte C."/>
            <person name="Sykes S."/>
            <person name="Wortman J."/>
            <person name="Nusbaum C."/>
            <person name="Birren B."/>
        </authorList>
    </citation>
    <scope>NUCLEOTIDE SEQUENCE [LARGE SCALE GENOMIC DNA]</scope>
    <source>
        <strain evidence="3">floridensis</strain>
    </source>
</reference>